<evidence type="ECO:0000256" key="1">
    <source>
        <dbReference type="SAM" id="MobiDB-lite"/>
    </source>
</evidence>
<dbReference type="EMBL" id="JAXOVC010000006">
    <property type="protein sequence ID" value="KAK4499916.1"/>
    <property type="molecule type" value="Genomic_DNA"/>
</dbReference>
<name>A0ABR0EF74_ZASCE</name>
<sequence>MDEEMHDVAPPPSSTSRKRTADDVDDNDNDRFETTTTETPSKRFRNPQGEAIERKLLRFNAHELFSDVAFTRLYVTANYDRYSITQSPILLTVLSRHDALYRAVCQTLPALYDIAPNLQALAVIPDVESSLDHPELIDPACLRILPMVNFLSLSDTTSDRLNALLDALPHSRNIVLLLDPAGHCLWSSDVPDFNSVDKTSQLLGTALKRNLQAMAPSDAMDQGV</sequence>
<comment type="caution">
    <text evidence="2">The sequence shown here is derived from an EMBL/GenBank/DDBJ whole genome shotgun (WGS) entry which is preliminary data.</text>
</comment>
<evidence type="ECO:0000313" key="2">
    <source>
        <dbReference type="EMBL" id="KAK4499916.1"/>
    </source>
</evidence>
<protein>
    <submittedName>
        <fullName evidence="2">Uncharacterized protein</fullName>
    </submittedName>
</protein>
<dbReference type="Proteomes" id="UP001305779">
    <property type="component" value="Unassembled WGS sequence"/>
</dbReference>
<evidence type="ECO:0000313" key="3">
    <source>
        <dbReference type="Proteomes" id="UP001305779"/>
    </source>
</evidence>
<gene>
    <name evidence="2" type="ORF">PRZ48_008102</name>
</gene>
<organism evidence="2 3">
    <name type="scientific">Zasmidium cellare</name>
    <name type="common">Wine cellar mold</name>
    <name type="synonym">Racodium cellare</name>
    <dbReference type="NCBI Taxonomy" id="395010"/>
    <lineage>
        <taxon>Eukaryota</taxon>
        <taxon>Fungi</taxon>
        <taxon>Dikarya</taxon>
        <taxon>Ascomycota</taxon>
        <taxon>Pezizomycotina</taxon>
        <taxon>Dothideomycetes</taxon>
        <taxon>Dothideomycetidae</taxon>
        <taxon>Mycosphaerellales</taxon>
        <taxon>Mycosphaerellaceae</taxon>
        <taxon>Zasmidium</taxon>
    </lineage>
</organism>
<reference evidence="2 3" key="1">
    <citation type="journal article" date="2023" name="G3 (Bethesda)">
        <title>A chromosome-level genome assembly of Zasmidium syzygii isolated from banana leaves.</title>
        <authorList>
            <person name="van Westerhoven A.C."/>
            <person name="Mehrabi R."/>
            <person name="Talebi R."/>
            <person name="Steentjes M.B.F."/>
            <person name="Corcolon B."/>
            <person name="Chong P.A."/>
            <person name="Kema G.H.J."/>
            <person name="Seidl M.F."/>
        </authorList>
    </citation>
    <scope>NUCLEOTIDE SEQUENCE [LARGE SCALE GENOMIC DNA]</scope>
    <source>
        <strain evidence="2 3">P124</strain>
    </source>
</reference>
<proteinExistence type="predicted"/>
<feature type="region of interest" description="Disordered" evidence="1">
    <location>
        <begin position="1"/>
        <end position="47"/>
    </location>
</feature>
<accession>A0ABR0EF74</accession>
<keyword evidence="3" id="KW-1185">Reference proteome</keyword>